<keyword evidence="4" id="KW-0813">Transport</keyword>
<feature type="transmembrane region" description="Helical" evidence="10">
    <location>
        <begin position="89"/>
        <end position="113"/>
    </location>
</feature>
<dbReference type="GO" id="GO:0042910">
    <property type="term" value="F:xenobiotic transmembrane transporter activity"/>
    <property type="evidence" value="ECO:0007669"/>
    <property type="project" value="InterPro"/>
</dbReference>
<dbReference type="AlphaFoldDB" id="A0A6N7XHC6"/>
<dbReference type="PIRSF" id="PIRSF006603">
    <property type="entry name" value="DinF"/>
    <property type="match status" value="1"/>
</dbReference>
<keyword evidence="5" id="KW-1003">Cell membrane</keyword>
<keyword evidence="8 10" id="KW-0472">Membrane</keyword>
<dbReference type="GO" id="GO:0015297">
    <property type="term" value="F:antiporter activity"/>
    <property type="evidence" value="ECO:0007669"/>
    <property type="project" value="InterPro"/>
</dbReference>
<evidence type="ECO:0000256" key="6">
    <source>
        <dbReference type="ARBA" id="ARBA00022692"/>
    </source>
</evidence>
<comment type="caution">
    <text evidence="11">The sequence shown here is derived from an EMBL/GenBank/DDBJ whole genome shotgun (WGS) entry which is preliminary data.</text>
</comment>
<keyword evidence="9" id="KW-0046">Antibiotic resistance</keyword>
<dbReference type="InterPro" id="IPR002528">
    <property type="entry name" value="MATE_fam"/>
</dbReference>
<reference evidence="11 12" key="1">
    <citation type="submission" date="2019-08" db="EMBL/GenBank/DDBJ databases">
        <title>In-depth cultivation of the pig gut microbiome towards novel bacterial diversity and tailored functional studies.</title>
        <authorList>
            <person name="Wylensek D."/>
            <person name="Hitch T.C.A."/>
            <person name="Clavel T."/>
        </authorList>
    </citation>
    <scope>NUCLEOTIDE SEQUENCE [LARGE SCALE GENOMIC DNA]</scope>
    <source>
        <strain evidence="11 12">WCA-SAB-591-4A-A</strain>
    </source>
</reference>
<feature type="transmembrane region" description="Helical" evidence="10">
    <location>
        <begin position="58"/>
        <end position="77"/>
    </location>
</feature>
<dbReference type="InterPro" id="IPR048279">
    <property type="entry name" value="MdtK-like"/>
</dbReference>
<dbReference type="PANTHER" id="PTHR43823">
    <property type="entry name" value="SPORULATION PROTEIN YKVU"/>
    <property type="match status" value="1"/>
</dbReference>
<feature type="transmembrane region" description="Helical" evidence="10">
    <location>
        <begin position="193"/>
        <end position="212"/>
    </location>
</feature>
<dbReference type="GO" id="GO:0005886">
    <property type="term" value="C:plasma membrane"/>
    <property type="evidence" value="ECO:0007669"/>
    <property type="project" value="UniProtKB-SubCell"/>
</dbReference>
<feature type="transmembrane region" description="Helical" evidence="10">
    <location>
        <begin position="316"/>
        <end position="339"/>
    </location>
</feature>
<feature type="transmembrane region" description="Helical" evidence="10">
    <location>
        <begin position="21"/>
        <end position="38"/>
    </location>
</feature>
<dbReference type="EMBL" id="VUNE01000005">
    <property type="protein sequence ID" value="MST63013.1"/>
    <property type="molecule type" value="Genomic_DNA"/>
</dbReference>
<keyword evidence="12" id="KW-1185">Reference proteome</keyword>
<feature type="transmembrane region" description="Helical" evidence="10">
    <location>
        <begin position="166"/>
        <end position="187"/>
    </location>
</feature>
<gene>
    <name evidence="11" type="ORF">FYJ71_08695</name>
</gene>
<dbReference type="Pfam" id="PF01554">
    <property type="entry name" value="MatE"/>
    <property type="match status" value="2"/>
</dbReference>
<evidence type="ECO:0000256" key="8">
    <source>
        <dbReference type="ARBA" id="ARBA00023136"/>
    </source>
</evidence>
<dbReference type="GO" id="GO:0046677">
    <property type="term" value="P:response to antibiotic"/>
    <property type="evidence" value="ECO:0007669"/>
    <property type="project" value="UniProtKB-KW"/>
</dbReference>
<organism evidence="11 12">
    <name type="scientific">Peptostreptococcus porci</name>
    <dbReference type="NCBI Taxonomy" id="2652282"/>
    <lineage>
        <taxon>Bacteria</taxon>
        <taxon>Bacillati</taxon>
        <taxon>Bacillota</taxon>
        <taxon>Clostridia</taxon>
        <taxon>Peptostreptococcales</taxon>
        <taxon>Peptostreptococcaceae</taxon>
        <taxon>Peptostreptococcus</taxon>
    </lineage>
</organism>
<dbReference type="InterPro" id="IPR045070">
    <property type="entry name" value="MATE_MepA-like"/>
</dbReference>
<dbReference type="CDD" id="cd13143">
    <property type="entry name" value="MATE_MepA_like"/>
    <property type="match status" value="1"/>
</dbReference>
<evidence type="ECO:0000313" key="12">
    <source>
        <dbReference type="Proteomes" id="UP000440713"/>
    </source>
</evidence>
<keyword evidence="6 10" id="KW-0812">Transmembrane</keyword>
<proteinExistence type="inferred from homology"/>
<feature type="transmembrane region" description="Helical" evidence="10">
    <location>
        <begin position="359"/>
        <end position="377"/>
    </location>
</feature>
<sequence length="446" mass="48876">MNTDLGSEKITKLIFMQSGPAIMSMVVAAIYNVVDRIFVGRIEPLALTAVGITMPFQYVQMAFVLLIGIGGSTLISIKYGEKDIDSAESILYNSLIFIIVAELFITVLGIFFIDPIFRLLGVSQSVDKMAREYIVIILLGGIPGLTGYCLNNSVRSTGFSKYSMKYVTISSVTNIILDAIFILVFGWGVKGAAFATVISQTLVTLYVINFFVKNESVPIKLKLGTSKISKDSIKKIVSNGAPSFYMNISGVILGVILNRFIIRFGGDYNMASITIVSSISMLFTMIFYGISQGAQPIIGYNLGAKQIDRSIEAVKVAAITITIFSVIFLAFIELFPNLLVSMFTSDKELVKLTNHNIKIFLLGLPMIGLHSISTTYFQSISRVKTTSILYVLRYGGILLPLLCFFPNILGIDGVYVSNALSDIISGIIALVLLIIEIRKTRSLSEY</sequence>
<dbReference type="RefSeq" id="WP_154538494.1">
    <property type="nucleotide sequence ID" value="NZ_JAXFFP010000015.1"/>
</dbReference>
<evidence type="ECO:0000256" key="4">
    <source>
        <dbReference type="ARBA" id="ARBA00022448"/>
    </source>
</evidence>
<evidence type="ECO:0000256" key="2">
    <source>
        <dbReference type="ARBA" id="ARBA00008417"/>
    </source>
</evidence>
<evidence type="ECO:0000256" key="1">
    <source>
        <dbReference type="ARBA" id="ARBA00004651"/>
    </source>
</evidence>
<dbReference type="InterPro" id="IPR051327">
    <property type="entry name" value="MATE_MepA_subfamily"/>
</dbReference>
<evidence type="ECO:0000256" key="5">
    <source>
        <dbReference type="ARBA" id="ARBA00022475"/>
    </source>
</evidence>
<dbReference type="PANTHER" id="PTHR43823:SF3">
    <property type="entry name" value="MULTIDRUG EXPORT PROTEIN MEPA"/>
    <property type="match status" value="1"/>
</dbReference>
<comment type="similarity">
    <text evidence="2">Belongs to the multi antimicrobial extrusion (MATE) (TC 2.A.66.1) family. MepA subfamily.</text>
</comment>
<evidence type="ECO:0000256" key="3">
    <source>
        <dbReference type="ARBA" id="ARBA00022106"/>
    </source>
</evidence>
<evidence type="ECO:0000313" key="11">
    <source>
        <dbReference type="EMBL" id="MST63013.1"/>
    </source>
</evidence>
<comment type="subcellular location">
    <subcellularLocation>
        <location evidence="1">Cell membrane</location>
        <topology evidence="1">Multi-pass membrane protein</topology>
    </subcellularLocation>
</comment>
<accession>A0A6N7XHC6</accession>
<dbReference type="NCBIfam" id="TIGR00797">
    <property type="entry name" value="matE"/>
    <property type="match status" value="1"/>
</dbReference>
<dbReference type="Proteomes" id="UP000440713">
    <property type="component" value="Unassembled WGS sequence"/>
</dbReference>
<evidence type="ECO:0000256" key="10">
    <source>
        <dbReference type="SAM" id="Phobius"/>
    </source>
</evidence>
<feature type="transmembrane region" description="Helical" evidence="10">
    <location>
        <begin position="389"/>
        <end position="409"/>
    </location>
</feature>
<feature type="transmembrane region" description="Helical" evidence="10">
    <location>
        <begin position="133"/>
        <end position="154"/>
    </location>
</feature>
<keyword evidence="7 10" id="KW-1133">Transmembrane helix</keyword>
<name>A0A6N7XHC6_9FIRM</name>
<feature type="transmembrane region" description="Helical" evidence="10">
    <location>
        <begin position="268"/>
        <end position="290"/>
    </location>
</feature>
<feature type="transmembrane region" description="Helical" evidence="10">
    <location>
        <begin position="244"/>
        <end position="262"/>
    </location>
</feature>
<evidence type="ECO:0000256" key="7">
    <source>
        <dbReference type="ARBA" id="ARBA00022989"/>
    </source>
</evidence>
<feature type="transmembrane region" description="Helical" evidence="10">
    <location>
        <begin position="415"/>
        <end position="435"/>
    </location>
</feature>
<evidence type="ECO:0000256" key="9">
    <source>
        <dbReference type="ARBA" id="ARBA00023251"/>
    </source>
</evidence>
<protein>
    <recommendedName>
        <fullName evidence="3">Multidrug export protein MepA</fullName>
    </recommendedName>
</protein>